<evidence type="ECO:0000313" key="9">
    <source>
        <dbReference type="Proteomes" id="UP000183859"/>
    </source>
</evidence>
<sequence length="99" mass="10694">MARFDVYSSPDSTGYLLDVQADLLESLNTRIVVPLMPLDAAPAPAKRLNPIFDIRSGRYVMVTQFLSAVPASLLKTPVLNLASCDSDIMQALDLALTGI</sequence>
<comment type="similarity">
    <text evidence="1">Belongs to the CcdB toxin family.</text>
</comment>
<protein>
    <recommendedName>
        <fullName evidence="2">Toxin CcdB</fullName>
    </recommendedName>
    <alternativeName>
        <fullName evidence="7">Cytotoxic protein CcdB</fullName>
    </alternativeName>
    <alternativeName>
        <fullName evidence="6">Protein LetD</fullName>
    </alternativeName>
</protein>
<dbReference type="RefSeq" id="WP_072506743.1">
    <property type="nucleotide sequence ID" value="NZ_CP016366.1"/>
</dbReference>
<evidence type="ECO:0000256" key="6">
    <source>
        <dbReference type="ARBA" id="ARBA00029628"/>
    </source>
</evidence>
<evidence type="ECO:0000256" key="1">
    <source>
        <dbReference type="ARBA" id="ARBA00005230"/>
    </source>
</evidence>
<reference evidence="9" key="1">
    <citation type="submission" date="2016-07" db="EMBL/GenBank/DDBJ databases">
        <title>Phaeobacter portensis sp. nov., a tropodithietic acid producing bacterium isolated from a German harbor.</title>
        <authorList>
            <person name="Freese H.M."/>
            <person name="Bunk B."/>
            <person name="Breider S."/>
            <person name="Brinkhoff T."/>
        </authorList>
    </citation>
    <scope>NUCLEOTIDE SEQUENCE [LARGE SCALE GENOMIC DNA]</scope>
    <source>
        <strain evidence="9">P97</strain>
        <plasmid evidence="9">pp97_b</plasmid>
    </source>
</reference>
<evidence type="ECO:0000256" key="2">
    <source>
        <dbReference type="ARBA" id="ARBA00015075"/>
    </source>
</evidence>
<dbReference type="AlphaFoldDB" id="A0A1L3IAC6"/>
<accession>A0A1L3IAC6</accession>
<dbReference type="GO" id="GO:0008657">
    <property type="term" value="F:DNA topoisomerase type II (double strand cut, ATP-hydrolyzing) inhibitor activity"/>
    <property type="evidence" value="ECO:0007669"/>
    <property type="project" value="InterPro"/>
</dbReference>
<keyword evidence="9" id="KW-1185">Reference proteome</keyword>
<proteinExistence type="inferred from homology"/>
<evidence type="ECO:0000256" key="3">
    <source>
        <dbReference type="ARBA" id="ARBA00022491"/>
    </source>
</evidence>
<evidence type="ECO:0000256" key="7">
    <source>
        <dbReference type="ARBA" id="ARBA00033135"/>
    </source>
</evidence>
<name>A0A1L3IAC6_9RHOB</name>
<dbReference type="OrthoDB" id="9813510at2"/>
<geneLocation type="plasmid" evidence="9">
    <name>pp97_b</name>
</geneLocation>
<dbReference type="InterPro" id="IPR002712">
    <property type="entry name" value="CcdB"/>
</dbReference>
<evidence type="ECO:0000256" key="5">
    <source>
        <dbReference type="ARBA" id="ARBA00023163"/>
    </source>
</evidence>
<dbReference type="KEGG" id="php:PhaeoP97_03770"/>
<keyword evidence="5" id="KW-0804">Transcription</keyword>
<evidence type="ECO:0000256" key="4">
    <source>
        <dbReference type="ARBA" id="ARBA00023015"/>
    </source>
</evidence>
<dbReference type="SUPFAM" id="SSF50118">
    <property type="entry name" value="Cell growth inhibitor/plasmid maintenance toxic component"/>
    <property type="match status" value="1"/>
</dbReference>
<keyword evidence="4" id="KW-0805">Transcription regulation</keyword>
<dbReference type="GO" id="GO:0006276">
    <property type="term" value="P:plasmid maintenance"/>
    <property type="evidence" value="ECO:0007669"/>
    <property type="project" value="InterPro"/>
</dbReference>
<organism evidence="8 9">
    <name type="scientific">Phaeobacter porticola</name>
    <dbReference type="NCBI Taxonomy" id="1844006"/>
    <lineage>
        <taxon>Bacteria</taxon>
        <taxon>Pseudomonadati</taxon>
        <taxon>Pseudomonadota</taxon>
        <taxon>Alphaproteobacteria</taxon>
        <taxon>Rhodobacterales</taxon>
        <taxon>Roseobacteraceae</taxon>
        <taxon>Phaeobacter</taxon>
    </lineage>
</organism>
<dbReference type="Proteomes" id="UP000183859">
    <property type="component" value="Plasmid pP97_b"/>
</dbReference>
<keyword evidence="8" id="KW-0614">Plasmid</keyword>
<dbReference type="Gene3D" id="2.30.30.110">
    <property type="match status" value="1"/>
</dbReference>
<gene>
    <name evidence="8" type="ORF">PhaeoP97_03770</name>
</gene>
<evidence type="ECO:0000313" key="8">
    <source>
        <dbReference type="EMBL" id="APG49120.1"/>
    </source>
</evidence>
<keyword evidence="3" id="KW-0678">Repressor</keyword>
<dbReference type="EMBL" id="CP016366">
    <property type="protein sequence ID" value="APG49120.1"/>
    <property type="molecule type" value="Genomic_DNA"/>
</dbReference>
<dbReference type="InterPro" id="IPR011067">
    <property type="entry name" value="Plasmid_toxin/cell-grow_inhib"/>
</dbReference>
<dbReference type="Pfam" id="PF01845">
    <property type="entry name" value="CcdB"/>
    <property type="match status" value="1"/>
</dbReference>